<feature type="domain" description="Methyltransferase type 11" evidence="2">
    <location>
        <begin position="69"/>
        <end position="166"/>
    </location>
</feature>
<dbReference type="RefSeq" id="WP_097440933.1">
    <property type="nucleotide sequence ID" value="NZ_KZ300477.1"/>
</dbReference>
<evidence type="ECO:0000313" key="4">
    <source>
        <dbReference type="Proteomes" id="UP000219559"/>
    </source>
</evidence>
<evidence type="ECO:0000259" key="2">
    <source>
        <dbReference type="Pfam" id="PF08241"/>
    </source>
</evidence>
<gene>
    <name evidence="3" type="ORF">B7P33_16205</name>
</gene>
<reference evidence="3 4" key="1">
    <citation type="submission" date="2017-04" db="EMBL/GenBank/DDBJ databases">
        <title>A new member of the family Flavobacteriaceae isolated from ascidians.</title>
        <authorList>
            <person name="Chen L."/>
        </authorList>
    </citation>
    <scope>NUCLEOTIDE SEQUENCE [LARGE SCALE GENOMIC DNA]</scope>
    <source>
        <strain evidence="3 4">HQA918</strain>
    </source>
</reference>
<dbReference type="InterPro" id="IPR013216">
    <property type="entry name" value="Methyltransf_11"/>
</dbReference>
<accession>A0A2A4G506</accession>
<dbReference type="AlphaFoldDB" id="A0A2A4G506"/>
<dbReference type="GO" id="GO:0008757">
    <property type="term" value="F:S-adenosylmethionine-dependent methyltransferase activity"/>
    <property type="evidence" value="ECO:0007669"/>
    <property type="project" value="InterPro"/>
</dbReference>
<comment type="caution">
    <text evidence="3">The sequence shown here is derived from an EMBL/GenBank/DDBJ whole genome shotgun (WGS) entry which is preliminary data.</text>
</comment>
<dbReference type="InterPro" id="IPR029063">
    <property type="entry name" value="SAM-dependent_MTases_sf"/>
</dbReference>
<sequence>MHHEFEAIAAHYHRPGLLEQIQSQLLAQGKDMEQLKRSDLSAVDEFHVRGAKVSEELARTVDLQMAKVLDVGCGLGGPARYLADVFQCDVTGIDLSAEFIRTAQGLSKWVGLDHNTHFLQANATQLPFDAQVFDAVWTQHVQMNVADKAQFYGEIIRVLKPGGHFLYYDIFESDRGQIEYPMPWATDANLSHLIKKEVLHKLLESKGCIKIHQNDETEAGITFFTQMLARLEKHGPPQLGLHLVMGADIKIKVTHLLQALENGQLVLESGVYQSVND</sequence>
<dbReference type="PANTHER" id="PTHR44068:SF11">
    <property type="entry name" value="GERANYL DIPHOSPHATE 2-C-METHYLTRANSFERASE"/>
    <property type="match status" value="1"/>
</dbReference>
<dbReference type="OrthoDB" id="9770553at2"/>
<evidence type="ECO:0000313" key="3">
    <source>
        <dbReference type="EMBL" id="PCE62822.1"/>
    </source>
</evidence>
<dbReference type="EMBL" id="NBWU01000007">
    <property type="protein sequence ID" value="PCE62822.1"/>
    <property type="molecule type" value="Genomic_DNA"/>
</dbReference>
<proteinExistence type="predicted"/>
<dbReference type="SUPFAM" id="SSF53335">
    <property type="entry name" value="S-adenosyl-L-methionine-dependent methyltransferases"/>
    <property type="match status" value="1"/>
</dbReference>
<name>A0A2A4G506_9FLAO</name>
<dbReference type="CDD" id="cd02440">
    <property type="entry name" value="AdoMet_MTases"/>
    <property type="match status" value="1"/>
</dbReference>
<organism evidence="3 4">
    <name type="scientific">Sediminicola luteus</name>
    <dbReference type="NCBI Taxonomy" id="319238"/>
    <lineage>
        <taxon>Bacteria</taxon>
        <taxon>Pseudomonadati</taxon>
        <taxon>Bacteroidota</taxon>
        <taxon>Flavobacteriia</taxon>
        <taxon>Flavobacteriales</taxon>
        <taxon>Flavobacteriaceae</taxon>
        <taxon>Sediminicola</taxon>
    </lineage>
</organism>
<protein>
    <recommendedName>
        <fullName evidence="2">Methyltransferase type 11 domain-containing protein</fullName>
    </recommendedName>
</protein>
<keyword evidence="4" id="KW-1185">Reference proteome</keyword>
<dbReference type="InterPro" id="IPR050447">
    <property type="entry name" value="Erg6_SMT_methyltransf"/>
</dbReference>
<dbReference type="Gene3D" id="3.40.50.150">
    <property type="entry name" value="Vaccinia Virus protein VP39"/>
    <property type="match status" value="1"/>
</dbReference>
<dbReference type="Pfam" id="PF08241">
    <property type="entry name" value="Methyltransf_11"/>
    <property type="match status" value="1"/>
</dbReference>
<dbReference type="PANTHER" id="PTHR44068">
    <property type="entry name" value="ZGC:194242"/>
    <property type="match status" value="1"/>
</dbReference>
<keyword evidence="1" id="KW-0808">Transferase</keyword>
<dbReference type="Proteomes" id="UP000219559">
    <property type="component" value="Unassembled WGS sequence"/>
</dbReference>
<evidence type="ECO:0000256" key="1">
    <source>
        <dbReference type="ARBA" id="ARBA00022679"/>
    </source>
</evidence>